<dbReference type="EMBL" id="BMQL01000026">
    <property type="protein sequence ID" value="GGR21171.1"/>
    <property type="molecule type" value="Genomic_DNA"/>
</dbReference>
<reference evidence="1" key="1">
    <citation type="journal article" date="2014" name="Int. J. Syst. Evol. Microbiol.">
        <title>Complete genome sequence of Corynebacterium casei LMG S-19264T (=DSM 44701T), isolated from a smear-ripened cheese.</title>
        <authorList>
            <consortium name="US DOE Joint Genome Institute (JGI-PGF)"/>
            <person name="Walter F."/>
            <person name="Albersmeier A."/>
            <person name="Kalinowski J."/>
            <person name="Ruckert C."/>
        </authorList>
    </citation>
    <scope>NUCLEOTIDE SEQUENCE</scope>
    <source>
        <strain evidence="1">JCM 31311</strain>
    </source>
</reference>
<proteinExistence type="predicted"/>
<sequence>MTELPARPLVLLLIPADWQVEERAYCELQQFVRDEYGAGLWVKPLDYPAARSLLRLIGNWNGWSASEVQQGLAVHLASAFFSLGWLEEPGC</sequence>
<organism evidence="1 2">
    <name type="scientific">Deinococcus ruber</name>
    <dbReference type="NCBI Taxonomy" id="1848197"/>
    <lineage>
        <taxon>Bacteria</taxon>
        <taxon>Thermotogati</taxon>
        <taxon>Deinococcota</taxon>
        <taxon>Deinococci</taxon>
        <taxon>Deinococcales</taxon>
        <taxon>Deinococcaceae</taxon>
        <taxon>Deinococcus</taxon>
    </lineage>
</organism>
<dbReference type="Proteomes" id="UP000603865">
    <property type="component" value="Unassembled WGS sequence"/>
</dbReference>
<keyword evidence="2" id="KW-1185">Reference proteome</keyword>
<gene>
    <name evidence="1" type="ORF">GCM10008957_36810</name>
</gene>
<accession>A0A918F971</accession>
<protein>
    <submittedName>
        <fullName evidence="1">Uncharacterized protein</fullName>
    </submittedName>
</protein>
<dbReference type="AlphaFoldDB" id="A0A918F971"/>
<evidence type="ECO:0000313" key="1">
    <source>
        <dbReference type="EMBL" id="GGR21171.1"/>
    </source>
</evidence>
<reference evidence="1" key="2">
    <citation type="submission" date="2020-09" db="EMBL/GenBank/DDBJ databases">
        <authorList>
            <person name="Sun Q."/>
            <person name="Ohkuma M."/>
        </authorList>
    </citation>
    <scope>NUCLEOTIDE SEQUENCE</scope>
    <source>
        <strain evidence="1">JCM 31311</strain>
    </source>
</reference>
<name>A0A918F971_9DEIO</name>
<comment type="caution">
    <text evidence="1">The sequence shown here is derived from an EMBL/GenBank/DDBJ whole genome shotgun (WGS) entry which is preliminary data.</text>
</comment>
<dbReference type="RefSeq" id="WP_189091968.1">
    <property type="nucleotide sequence ID" value="NZ_BMQL01000026.1"/>
</dbReference>
<evidence type="ECO:0000313" key="2">
    <source>
        <dbReference type="Proteomes" id="UP000603865"/>
    </source>
</evidence>